<accession>A0A402CYY2</accession>
<keyword evidence="2" id="KW-0732">Signal</keyword>
<reference evidence="3 4" key="1">
    <citation type="journal article" date="2019" name="Int. J. Syst. Evol. Microbiol.">
        <title>Capsulimonas corticalis gen. nov., sp. nov., an aerobic capsulated bacterium, of a novel bacterial order, Capsulimonadales ord. nov., of the class Armatimonadia of the phylum Armatimonadetes.</title>
        <authorList>
            <person name="Li J."/>
            <person name="Kudo C."/>
            <person name="Tonouchi A."/>
        </authorList>
    </citation>
    <scope>NUCLEOTIDE SEQUENCE [LARGE SCALE GENOMIC DNA]</scope>
    <source>
        <strain evidence="3 4">AX-7</strain>
    </source>
</reference>
<dbReference type="EMBL" id="AP025739">
    <property type="protein sequence ID" value="BDI29601.1"/>
    <property type="molecule type" value="Genomic_DNA"/>
</dbReference>
<evidence type="ECO:0000256" key="2">
    <source>
        <dbReference type="SAM" id="SignalP"/>
    </source>
</evidence>
<feature type="compositionally biased region" description="Low complexity" evidence="1">
    <location>
        <begin position="34"/>
        <end position="64"/>
    </location>
</feature>
<name>A0A402CYY2_9BACT</name>
<sequence>MSAHKWIVANSVAVVLAVVSGAHAQTSATAPMEPTTNTPAITTAPTPTGVQASDSAMSTTTTQSTWTASSPANYSILLNKPYDYTDLMAAKAQGWDDSHIAMFANIAEKAGVPFNQIVEDANRGWSFAAMGQKYGLTDSQIYDAQNNITEIKEYKTAYLGVPPPDSNLYAQAVSRRDNDLMARALAPSPLPTLSPIATSSSSEVAQTTTTTVTPAPAPTQTAEATPAPAPAPQPVLAHRTMTKTVRIAAPIHHRRYARITRHHRYSSWRRLSHRMHRYHSHRAPAAEVYHRGS</sequence>
<protein>
    <submittedName>
        <fullName evidence="3">Uncharacterized protein</fullName>
    </submittedName>
</protein>
<feature type="chain" id="PRO_5043624370" evidence="2">
    <location>
        <begin position="25"/>
        <end position="293"/>
    </location>
</feature>
<feature type="region of interest" description="Disordered" evidence="1">
    <location>
        <begin position="191"/>
        <end position="234"/>
    </location>
</feature>
<dbReference type="Proteomes" id="UP000287394">
    <property type="component" value="Chromosome"/>
</dbReference>
<evidence type="ECO:0000313" key="3">
    <source>
        <dbReference type="EMBL" id="BDI29601.1"/>
    </source>
</evidence>
<keyword evidence="4" id="KW-1185">Reference proteome</keyword>
<feature type="compositionally biased region" description="Low complexity" evidence="1">
    <location>
        <begin position="191"/>
        <end position="226"/>
    </location>
</feature>
<evidence type="ECO:0000256" key="1">
    <source>
        <dbReference type="SAM" id="MobiDB-lite"/>
    </source>
</evidence>
<organism evidence="3 4">
    <name type="scientific">Capsulimonas corticalis</name>
    <dbReference type="NCBI Taxonomy" id="2219043"/>
    <lineage>
        <taxon>Bacteria</taxon>
        <taxon>Bacillati</taxon>
        <taxon>Armatimonadota</taxon>
        <taxon>Armatimonadia</taxon>
        <taxon>Capsulimonadales</taxon>
        <taxon>Capsulimonadaceae</taxon>
        <taxon>Capsulimonas</taxon>
    </lineage>
</organism>
<feature type="region of interest" description="Disordered" evidence="1">
    <location>
        <begin position="26"/>
        <end position="64"/>
    </location>
</feature>
<dbReference type="AlphaFoldDB" id="A0A402CYY2"/>
<dbReference type="KEGG" id="ccot:CCAX7_16520"/>
<dbReference type="RefSeq" id="WP_119322528.1">
    <property type="nucleotide sequence ID" value="NZ_AP025739.1"/>
</dbReference>
<feature type="signal peptide" evidence="2">
    <location>
        <begin position="1"/>
        <end position="24"/>
    </location>
</feature>
<gene>
    <name evidence="3" type="ORF">CCAX7_16520</name>
</gene>
<evidence type="ECO:0000313" key="4">
    <source>
        <dbReference type="Proteomes" id="UP000287394"/>
    </source>
</evidence>
<proteinExistence type="predicted"/>